<name>A0A177Y378_9VIBR</name>
<keyword evidence="3" id="KW-0804">Transcription</keyword>
<dbReference type="PROSITE" id="PS50949">
    <property type="entry name" value="HTH_GNTR"/>
    <property type="match status" value="1"/>
</dbReference>
<evidence type="ECO:0000313" key="5">
    <source>
        <dbReference type="EMBL" id="OAJ95300.1"/>
    </source>
</evidence>
<accession>A0A177Y378</accession>
<keyword evidence="2" id="KW-0238">DNA-binding</keyword>
<dbReference type="PANTHER" id="PTHR43537:SF20">
    <property type="entry name" value="HTH-TYPE TRANSCRIPTIONAL REPRESSOR GLAR"/>
    <property type="match status" value="1"/>
</dbReference>
<comment type="caution">
    <text evidence="5">The sequence shown here is derived from an EMBL/GenBank/DDBJ whole genome shotgun (WGS) entry which is preliminary data.</text>
</comment>
<dbReference type="InterPro" id="IPR036390">
    <property type="entry name" value="WH_DNA-bd_sf"/>
</dbReference>
<dbReference type="Pfam" id="PF07729">
    <property type="entry name" value="FCD"/>
    <property type="match status" value="1"/>
</dbReference>
<gene>
    <name evidence="5" type="ORF">APB76_04860</name>
</gene>
<dbReference type="Gene3D" id="1.10.10.10">
    <property type="entry name" value="Winged helix-like DNA-binding domain superfamily/Winged helix DNA-binding domain"/>
    <property type="match status" value="1"/>
</dbReference>
<dbReference type="SUPFAM" id="SSF46785">
    <property type="entry name" value="Winged helix' DNA-binding domain"/>
    <property type="match status" value="1"/>
</dbReference>
<dbReference type="SUPFAM" id="SSF48008">
    <property type="entry name" value="GntR ligand-binding domain-like"/>
    <property type="match status" value="1"/>
</dbReference>
<keyword evidence="1" id="KW-0805">Transcription regulation</keyword>
<dbReference type="Pfam" id="PF00392">
    <property type="entry name" value="GntR"/>
    <property type="match status" value="1"/>
</dbReference>
<dbReference type="RefSeq" id="WP_054963235.1">
    <property type="nucleotide sequence ID" value="NZ_LLEI02000020.1"/>
</dbReference>
<dbReference type="InterPro" id="IPR008920">
    <property type="entry name" value="TF_FadR/GntR_C"/>
</dbReference>
<dbReference type="SMART" id="SM00345">
    <property type="entry name" value="HTH_GNTR"/>
    <property type="match status" value="1"/>
</dbReference>
<dbReference type="InterPro" id="IPR036388">
    <property type="entry name" value="WH-like_DNA-bd_sf"/>
</dbReference>
<dbReference type="SMART" id="SM00895">
    <property type="entry name" value="FCD"/>
    <property type="match status" value="1"/>
</dbReference>
<evidence type="ECO:0000313" key="6">
    <source>
        <dbReference type="Proteomes" id="UP000078406"/>
    </source>
</evidence>
<dbReference type="AlphaFoldDB" id="A0A177Y378"/>
<reference evidence="5 6" key="1">
    <citation type="journal article" date="2016" name="Syst. Appl. Microbiol.">
        <title>Vibrio bivalvicida sp. nov., a novel larval pathogen for bivalve molluscs reared in a hatchery.</title>
        <authorList>
            <person name="Dubert J."/>
            <person name="Romalde J.L."/>
            <person name="Prado S."/>
            <person name="Barja J.L."/>
        </authorList>
    </citation>
    <scope>NUCLEOTIDE SEQUENCE [LARGE SCALE GENOMIC DNA]</scope>
    <source>
        <strain evidence="5 6">605</strain>
    </source>
</reference>
<dbReference type="PANTHER" id="PTHR43537">
    <property type="entry name" value="TRANSCRIPTIONAL REGULATOR, GNTR FAMILY"/>
    <property type="match status" value="1"/>
</dbReference>
<organism evidence="5 6">
    <name type="scientific">Vibrio bivalvicida</name>
    <dbReference type="NCBI Taxonomy" id="1276888"/>
    <lineage>
        <taxon>Bacteria</taxon>
        <taxon>Pseudomonadati</taxon>
        <taxon>Pseudomonadota</taxon>
        <taxon>Gammaproteobacteria</taxon>
        <taxon>Vibrionales</taxon>
        <taxon>Vibrionaceae</taxon>
        <taxon>Vibrio</taxon>
        <taxon>Vibrio oreintalis group</taxon>
    </lineage>
</organism>
<protein>
    <submittedName>
        <fullName evidence="5">XRE family transcriptional regulator</fullName>
    </submittedName>
</protein>
<dbReference type="GO" id="GO:0003700">
    <property type="term" value="F:DNA-binding transcription factor activity"/>
    <property type="evidence" value="ECO:0007669"/>
    <property type="project" value="InterPro"/>
</dbReference>
<dbReference type="EMBL" id="LLEI02000020">
    <property type="protein sequence ID" value="OAJ95300.1"/>
    <property type="molecule type" value="Genomic_DNA"/>
</dbReference>
<dbReference type="InterPro" id="IPR000524">
    <property type="entry name" value="Tscrpt_reg_HTH_GntR"/>
</dbReference>
<evidence type="ECO:0000256" key="2">
    <source>
        <dbReference type="ARBA" id="ARBA00023125"/>
    </source>
</evidence>
<evidence type="ECO:0000256" key="3">
    <source>
        <dbReference type="ARBA" id="ARBA00023163"/>
    </source>
</evidence>
<dbReference type="InterPro" id="IPR011711">
    <property type="entry name" value="GntR_C"/>
</dbReference>
<dbReference type="Proteomes" id="UP000078406">
    <property type="component" value="Unassembled WGS sequence"/>
</dbReference>
<feature type="domain" description="HTH gntR-type" evidence="4">
    <location>
        <begin position="4"/>
        <end position="71"/>
    </location>
</feature>
<dbReference type="GO" id="GO:0003677">
    <property type="term" value="F:DNA binding"/>
    <property type="evidence" value="ECO:0007669"/>
    <property type="project" value="UniProtKB-KW"/>
</dbReference>
<proteinExistence type="predicted"/>
<sequence length="222" mass="25589">MSSPTLTDKVAKLIAHDILHGLLQPDEKLVVADLKQKYDVGASPIREALVQLSWSKYVNLQPQKGCWVAPIDIDEMNDLYESLRFVSSVLIKQAIENGDENWELAVLTSFHKLSRIQHAKQGFNWQEWEERQHLFHIVLLEGARSKNMLGFFSDLIIQIKRYRYYAIVNGLEHDSSCLDEYEQIMKLVLAKDSEQAAQRLDAHLEHHKQQIQTIIDKQSVAA</sequence>
<evidence type="ECO:0000256" key="1">
    <source>
        <dbReference type="ARBA" id="ARBA00023015"/>
    </source>
</evidence>
<evidence type="ECO:0000259" key="4">
    <source>
        <dbReference type="PROSITE" id="PS50949"/>
    </source>
</evidence>
<dbReference type="Gene3D" id="1.20.120.530">
    <property type="entry name" value="GntR ligand-binding domain-like"/>
    <property type="match status" value="1"/>
</dbReference>